<evidence type="ECO:0000256" key="1">
    <source>
        <dbReference type="ARBA" id="ARBA00004571"/>
    </source>
</evidence>
<evidence type="ECO:0000256" key="5">
    <source>
        <dbReference type="ARBA" id="ARBA00023077"/>
    </source>
</evidence>
<evidence type="ECO:0000256" key="9">
    <source>
        <dbReference type="RuleBase" id="RU003357"/>
    </source>
</evidence>
<organism evidence="13">
    <name type="scientific">Shewanella pneumatophori</name>
    <dbReference type="NCBI Taxonomy" id="314092"/>
    <lineage>
        <taxon>Bacteria</taxon>
        <taxon>Pseudomonadati</taxon>
        <taxon>Pseudomonadota</taxon>
        <taxon>Gammaproteobacteria</taxon>
        <taxon>Alteromonadales</taxon>
        <taxon>Shewanellaceae</taxon>
        <taxon>Shewanella</taxon>
    </lineage>
</organism>
<evidence type="ECO:0000256" key="4">
    <source>
        <dbReference type="ARBA" id="ARBA00022692"/>
    </source>
</evidence>
<keyword evidence="7 8" id="KW-0998">Cell outer membrane</keyword>
<keyword evidence="4 8" id="KW-0812">Transmembrane</keyword>
<evidence type="ECO:0000256" key="6">
    <source>
        <dbReference type="ARBA" id="ARBA00023136"/>
    </source>
</evidence>
<feature type="chain" id="PRO_5004158192" description="TonB-dependent receptor" evidence="10">
    <location>
        <begin position="32"/>
        <end position="970"/>
    </location>
</feature>
<dbReference type="SUPFAM" id="SSF56935">
    <property type="entry name" value="Porins"/>
    <property type="match status" value="1"/>
</dbReference>
<feature type="domain" description="TonB-dependent receptor-like beta-barrel" evidence="11">
    <location>
        <begin position="488"/>
        <end position="941"/>
    </location>
</feature>
<accession>O33902</accession>
<comment type="subcellular location">
    <subcellularLocation>
        <location evidence="1 8">Cell outer membrane</location>
        <topology evidence="1 8">Multi-pass membrane protein</topology>
    </subcellularLocation>
</comment>
<sequence>MSMFLNSKLSRSVKLAISAGLTASLAMPVFAEETAAEEQIERVAVTGSRIAKAELTQPAPVVSLSAEELTKFGNQDLGSVLAELPAIGATNTIIGNNNSNSSAGVSSADLRRLGANRTLVLVNGKRYVAGQPGSAEVDLSTIPTSMISRVEIVTGGASAIYGSDAVSGVINVILKEDFEGFEFNARTSGSTESVGTQEHSFDILGGANVADGRGNVTFYAGYERTKEVMATDIRQFDAWGTIKNEADGGEDDGIPDRLRVPRVYSEMINATGVINAFGGGIGRSTFDSNGNPIAQQERDGTNSFAFGSFPNGCDTCFNTEAYENYIPGVERINVGSSFNFDFTDNIQFYTDFRYVKSDIQQQFQPSFRFGNININVEDNAFLNDDLRQQMLDAGQTNASFAKFFDELGNRSAENKRELFRYVGGFKGGFDISETIFDYDLYYVYGETNNRRKTLNDLIPDNFVAAVDSVIDPDTGLAACRSQVASAQGDDYTDPASVNGSDCVAYNPFGMGQASAEARDWVSADVTREDKITQQVIGGTLGTDSEELFELQGGAIAMVVGFEYREETSGSTTDEFTKAGFLTSAATPDSYGEYDVTEYFVEVNIPVLKELPFAHELSFDGAYRNADYSHAGKTEAWKAGMFYSPLEQLALRGTVGEAVRAPNIAEAFSPRSPGFGRVSDPCDADNINDDPDRVSNCAALGIPPGFQANDNVSVDTLSGGNPDLKPETSTSFTGGLVWTPTFADNLSFTVDYYDIQIEDAILSVATQTVADNCVDSTGGPDTDFCSQVDRNPTTYDIELVRSGYLNAAALNTKGIEFQAAYSLDLESFNAPGELRFNLLGNQLLELERLEFQNRPDEINDEKGEVGDPELQFRLGIDYRLDDLSVSWNTRYIDSVVTYDVSENGGSPEDLYPGHIGSMTTHDLSATYYINENFMINGGVRNLFDALPPGYTNDALYDLVGRRAFLGIKVMM</sequence>
<dbReference type="Gene3D" id="2.40.170.20">
    <property type="entry name" value="TonB-dependent receptor, beta-barrel domain"/>
    <property type="match status" value="1"/>
</dbReference>
<protein>
    <recommendedName>
        <fullName evidence="14">TonB-dependent receptor</fullName>
    </recommendedName>
</protein>
<feature type="domain" description="TonB-dependent receptor plug" evidence="12">
    <location>
        <begin position="56"/>
        <end position="169"/>
    </location>
</feature>
<feature type="signal peptide" evidence="10">
    <location>
        <begin position="1"/>
        <end position="31"/>
    </location>
</feature>
<keyword evidence="10" id="KW-0732">Signal</keyword>
<dbReference type="PANTHER" id="PTHR47234">
    <property type="match status" value="1"/>
</dbReference>
<evidence type="ECO:0000256" key="2">
    <source>
        <dbReference type="ARBA" id="ARBA00022448"/>
    </source>
</evidence>
<dbReference type="InterPro" id="IPR012910">
    <property type="entry name" value="Plug_dom"/>
</dbReference>
<dbReference type="AlphaFoldDB" id="O33902"/>
<keyword evidence="2 8" id="KW-0813">Transport</keyword>
<evidence type="ECO:0008006" key="14">
    <source>
        <dbReference type="Google" id="ProtNLM"/>
    </source>
</evidence>
<dbReference type="Gene3D" id="2.170.130.10">
    <property type="entry name" value="TonB-dependent receptor, plug domain"/>
    <property type="match status" value="1"/>
</dbReference>
<dbReference type="InterPro" id="IPR039426">
    <property type="entry name" value="TonB-dep_rcpt-like"/>
</dbReference>
<keyword evidence="3 8" id="KW-1134">Transmembrane beta strand</keyword>
<dbReference type="PROSITE" id="PS52016">
    <property type="entry name" value="TONB_DEPENDENT_REC_3"/>
    <property type="match status" value="1"/>
</dbReference>
<proteinExistence type="inferred from homology"/>
<dbReference type="PANTHER" id="PTHR47234:SF2">
    <property type="entry name" value="TONB-DEPENDENT RECEPTOR"/>
    <property type="match status" value="1"/>
</dbReference>
<dbReference type="EMBL" id="U73935">
    <property type="protein sequence ID" value="AAB81121.1"/>
    <property type="molecule type" value="Genomic_DNA"/>
</dbReference>
<reference evidence="13" key="1">
    <citation type="journal article" date="1997" name="Microbiology">
        <title>Expression of the eicosapentaenoic acid synthesis gene cluster from Shewanella sp. in a transgenic marine cyanobacterium, Synechococcus sp.</title>
        <authorList>
            <person name="Takeyama H."/>
            <person name="Takeda D."/>
            <person name="Yazawa K."/>
            <person name="Yamada A."/>
            <person name="Matsunaga T."/>
        </authorList>
    </citation>
    <scope>NUCLEOTIDE SEQUENCE</scope>
    <source>
        <strain evidence="13">SCRC-2738</strain>
    </source>
</reference>
<dbReference type="GO" id="GO:0009279">
    <property type="term" value="C:cell outer membrane"/>
    <property type="evidence" value="ECO:0007669"/>
    <property type="project" value="UniProtKB-SubCell"/>
</dbReference>
<evidence type="ECO:0000256" key="8">
    <source>
        <dbReference type="PROSITE-ProRule" id="PRU01360"/>
    </source>
</evidence>
<dbReference type="InterPro" id="IPR037066">
    <property type="entry name" value="Plug_dom_sf"/>
</dbReference>
<keyword evidence="6 8" id="KW-0472">Membrane</keyword>
<evidence type="ECO:0000259" key="11">
    <source>
        <dbReference type="Pfam" id="PF00593"/>
    </source>
</evidence>
<name>O33902_9GAMM</name>
<evidence type="ECO:0000256" key="7">
    <source>
        <dbReference type="ARBA" id="ARBA00023237"/>
    </source>
</evidence>
<dbReference type="Pfam" id="PF07715">
    <property type="entry name" value="Plug"/>
    <property type="match status" value="1"/>
</dbReference>
<dbReference type="InterPro" id="IPR000531">
    <property type="entry name" value="Beta-barrel_TonB"/>
</dbReference>
<evidence type="ECO:0000256" key="10">
    <source>
        <dbReference type="SAM" id="SignalP"/>
    </source>
</evidence>
<comment type="similarity">
    <text evidence="8 9">Belongs to the TonB-dependent receptor family.</text>
</comment>
<dbReference type="InterPro" id="IPR036942">
    <property type="entry name" value="Beta-barrel_TonB_sf"/>
</dbReference>
<evidence type="ECO:0000313" key="13">
    <source>
        <dbReference type="EMBL" id="AAB81121.1"/>
    </source>
</evidence>
<keyword evidence="5 9" id="KW-0798">TonB box</keyword>
<dbReference type="Pfam" id="PF00593">
    <property type="entry name" value="TonB_dep_Rec_b-barrel"/>
    <property type="match status" value="1"/>
</dbReference>
<evidence type="ECO:0000256" key="3">
    <source>
        <dbReference type="ARBA" id="ARBA00022452"/>
    </source>
</evidence>
<dbReference type="PIR" id="T30181">
    <property type="entry name" value="T30181"/>
</dbReference>
<evidence type="ECO:0000259" key="12">
    <source>
        <dbReference type="Pfam" id="PF07715"/>
    </source>
</evidence>